<comment type="similarity">
    <text evidence="3">Belongs to the bacterial flagellin family.</text>
</comment>
<dbReference type="EMBL" id="RXNV01000003">
    <property type="protein sequence ID" value="RTR32588.1"/>
    <property type="molecule type" value="Genomic_DNA"/>
</dbReference>
<evidence type="ECO:0000256" key="2">
    <source>
        <dbReference type="ARBA" id="ARBA00004613"/>
    </source>
</evidence>
<dbReference type="RefSeq" id="WP_126505495.1">
    <property type="nucleotide sequence ID" value="NZ_RXNV01000003.1"/>
</dbReference>
<gene>
    <name evidence="7" type="primary">flgL</name>
    <name evidence="7" type="ORF">EKG39_09405</name>
</gene>
<dbReference type="Gene3D" id="1.20.1330.10">
    <property type="entry name" value="f41 fragment of flagellin, N-terminal domain"/>
    <property type="match status" value="2"/>
</dbReference>
<keyword evidence="8" id="KW-1185">Reference proteome</keyword>
<accession>A0A3S0LD35</accession>
<organism evidence="7 8">
    <name type="scientific">Shewanella atlantica</name>
    <dbReference type="NCBI Taxonomy" id="271099"/>
    <lineage>
        <taxon>Bacteria</taxon>
        <taxon>Pseudomonadati</taxon>
        <taxon>Pseudomonadota</taxon>
        <taxon>Gammaproteobacteria</taxon>
        <taxon>Alteromonadales</taxon>
        <taxon>Shewanellaceae</taxon>
        <taxon>Shewanella</taxon>
    </lineage>
</organism>
<dbReference type="OrthoDB" id="9768249at2"/>
<keyword evidence="4" id="KW-0964">Secreted</keyword>
<evidence type="ECO:0000256" key="3">
    <source>
        <dbReference type="ARBA" id="ARBA00005709"/>
    </source>
</evidence>
<protein>
    <submittedName>
        <fullName evidence="7">Flagellar hook-associated protein FlgL</fullName>
    </submittedName>
</protein>
<comment type="subcellular location">
    <subcellularLocation>
        <location evidence="1">Bacterial flagellum</location>
    </subcellularLocation>
    <subcellularLocation>
        <location evidence="2">Secreted</location>
    </subcellularLocation>
</comment>
<sequence length="404" mass="42773">MRISTAQMFNQNLTSVLDRQSSTNKILEQISSGKKVNTAGDDPVAAIGIDNLYQQNALADQFVKNIDYATGHLALSESKLGSAESVVSSTKDQVLRAINGTVTASERQTIADELKSSLEELLAIANSKDESGNYLFSGNETGTQPFAFDTAGNIVYSGDSGVRESVVASGVTVGTNTPGDSAFMNAPNAMGDFSVNYLPGQTGEFIVESAKLAPPAVHTPVAPESYTFNFTDNGVGGIQLEVFDSAATSQIIVPNFDPSSSVDFNGISVKLDGMAAAGDSFTMAPETEVSIFDTINQAIAVLEDPTKANTPQGNSELAQILDNIDSGRNRIDFDRGIAGNSLKSIESYRSTHADEKIVNSSALSMLEDLDFASAITEFEKQQVALNAVSSLFSRVGSTSLFDYL</sequence>
<evidence type="ECO:0000313" key="8">
    <source>
        <dbReference type="Proteomes" id="UP000282060"/>
    </source>
</evidence>
<comment type="caution">
    <text evidence="7">The sequence shown here is derived from an EMBL/GenBank/DDBJ whole genome shotgun (WGS) entry which is preliminary data.</text>
</comment>
<keyword evidence="7" id="KW-0966">Cell projection</keyword>
<name>A0A3S0LD35_9GAMM</name>
<evidence type="ECO:0000256" key="4">
    <source>
        <dbReference type="ARBA" id="ARBA00022525"/>
    </source>
</evidence>
<evidence type="ECO:0000256" key="5">
    <source>
        <dbReference type="ARBA" id="ARBA00023143"/>
    </source>
</evidence>
<dbReference type="GO" id="GO:0005198">
    <property type="term" value="F:structural molecule activity"/>
    <property type="evidence" value="ECO:0007669"/>
    <property type="project" value="InterPro"/>
</dbReference>
<keyword evidence="7" id="KW-0969">Cilium</keyword>
<dbReference type="Proteomes" id="UP000282060">
    <property type="component" value="Unassembled WGS sequence"/>
</dbReference>
<dbReference type="GO" id="GO:0005576">
    <property type="term" value="C:extracellular region"/>
    <property type="evidence" value="ECO:0007669"/>
    <property type="project" value="UniProtKB-SubCell"/>
</dbReference>
<dbReference type="SUPFAM" id="SSF64518">
    <property type="entry name" value="Phase 1 flagellin"/>
    <property type="match status" value="1"/>
</dbReference>
<dbReference type="Pfam" id="PF00669">
    <property type="entry name" value="Flagellin_N"/>
    <property type="match status" value="1"/>
</dbReference>
<evidence type="ECO:0000256" key="1">
    <source>
        <dbReference type="ARBA" id="ARBA00004365"/>
    </source>
</evidence>
<dbReference type="NCBIfam" id="TIGR02550">
    <property type="entry name" value="flagell_flgL"/>
    <property type="match status" value="1"/>
</dbReference>
<dbReference type="GO" id="GO:0071973">
    <property type="term" value="P:bacterial-type flagellum-dependent cell motility"/>
    <property type="evidence" value="ECO:0007669"/>
    <property type="project" value="InterPro"/>
</dbReference>
<dbReference type="PANTHER" id="PTHR42792:SF1">
    <property type="entry name" value="FLAGELLAR HOOK-ASSOCIATED PROTEIN 3"/>
    <property type="match status" value="1"/>
</dbReference>
<keyword evidence="5" id="KW-0975">Bacterial flagellum</keyword>
<evidence type="ECO:0000313" key="7">
    <source>
        <dbReference type="EMBL" id="RTR32588.1"/>
    </source>
</evidence>
<keyword evidence="7" id="KW-0282">Flagellum</keyword>
<dbReference type="PANTHER" id="PTHR42792">
    <property type="entry name" value="FLAGELLIN"/>
    <property type="match status" value="1"/>
</dbReference>
<dbReference type="GO" id="GO:0009424">
    <property type="term" value="C:bacterial-type flagellum hook"/>
    <property type="evidence" value="ECO:0007669"/>
    <property type="project" value="InterPro"/>
</dbReference>
<reference evidence="7 8" key="1">
    <citation type="submission" date="2018-12" db="EMBL/GenBank/DDBJ databases">
        <authorList>
            <person name="Yu L."/>
        </authorList>
    </citation>
    <scope>NUCLEOTIDE SEQUENCE [LARGE SCALE GENOMIC DNA]</scope>
    <source>
        <strain evidence="7 8">HAW-EB5</strain>
    </source>
</reference>
<proteinExistence type="inferred from homology"/>
<dbReference type="InterPro" id="IPR001492">
    <property type="entry name" value="Flagellin"/>
</dbReference>
<evidence type="ECO:0000259" key="6">
    <source>
        <dbReference type="Pfam" id="PF00669"/>
    </source>
</evidence>
<feature type="domain" description="Flagellin N-terminal" evidence="6">
    <location>
        <begin position="3"/>
        <end position="141"/>
    </location>
</feature>
<dbReference type="InterPro" id="IPR013384">
    <property type="entry name" value="Flagell_FlgL"/>
</dbReference>
<dbReference type="InterPro" id="IPR001029">
    <property type="entry name" value="Flagellin_N"/>
</dbReference>
<dbReference type="AlphaFoldDB" id="A0A3S0LD35"/>